<dbReference type="SUPFAM" id="SSF53335">
    <property type="entry name" value="S-adenosyl-L-methionine-dependent methyltransferases"/>
    <property type="match status" value="1"/>
</dbReference>
<protein>
    <recommendedName>
        <fullName evidence="1">Methyltransferase type 11 domain-containing protein</fullName>
    </recommendedName>
</protein>
<reference evidence="2 3" key="1">
    <citation type="submission" date="2024-01" db="EMBL/GenBank/DDBJ databases">
        <title>Genome assemblies of Stephania.</title>
        <authorList>
            <person name="Yang L."/>
        </authorList>
    </citation>
    <scope>NUCLEOTIDE SEQUENCE [LARGE SCALE GENOMIC DNA]</scope>
    <source>
        <strain evidence="2">QJT</strain>
        <tissue evidence="2">Leaf</tissue>
    </source>
</reference>
<dbReference type="EMBL" id="JBBNAE010000007">
    <property type="protein sequence ID" value="KAK9110297.1"/>
    <property type="molecule type" value="Genomic_DNA"/>
</dbReference>
<accession>A0AAP0I7U7</accession>
<sequence>MAGVGLFDKQAEVYLSVRPKYPSDWFSRLSALTPHHSLAWDAGTGNGQAAMGVAEFYDQVIATDVSEPQISLSMPHPKVKYVHTPPSMSDDELIAMFGGEGMVDLGTVATAVHWFDLPRFYSVVKRLLRRPGGVIAVWSYKRFTIDNAPPSLELAMRRFLESTAPYRNPGTSFVRDEYKTLPFPFESVGSLGSEGEPLMLEMKQEASFEVCLGVIKSWSLISTAKEKGVDLLNEGVVKELETAWGGTEVIRTLNYNAFMLVGKVPN</sequence>
<organism evidence="2 3">
    <name type="scientific">Stephania japonica</name>
    <dbReference type="NCBI Taxonomy" id="461633"/>
    <lineage>
        <taxon>Eukaryota</taxon>
        <taxon>Viridiplantae</taxon>
        <taxon>Streptophyta</taxon>
        <taxon>Embryophyta</taxon>
        <taxon>Tracheophyta</taxon>
        <taxon>Spermatophyta</taxon>
        <taxon>Magnoliopsida</taxon>
        <taxon>Ranunculales</taxon>
        <taxon>Menispermaceae</taxon>
        <taxon>Menispermoideae</taxon>
        <taxon>Cissampelideae</taxon>
        <taxon>Stephania</taxon>
    </lineage>
</organism>
<evidence type="ECO:0000313" key="2">
    <source>
        <dbReference type="EMBL" id="KAK9110297.1"/>
    </source>
</evidence>
<keyword evidence="3" id="KW-1185">Reference proteome</keyword>
<dbReference type="Gene3D" id="3.40.50.150">
    <property type="entry name" value="Vaccinia Virus protein VP39"/>
    <property type="match status" value="1"/>
</dbReference>
<gene>
    <name evidence="2" type="ORF">Sjap_018357</name>
</gene>
<dbReference type="AlphaFoldDB" id="A0AAP0I7U7"/>
<name>A0AAP0I7U7_9MAGN</name>
<dbReference type="CDD" id="cd02440">
    <property type="entry name" value="AdoMet_MTases"/>
    <property type="match status" value="1"/>
</dbReference>
<feature type="domain" description="Methyltransferase type 11" evidence="1">
    <location>
        <begin position="41"/>
        <end position="136"/>
    </location>
</feature>
<dbReference type="InterPro" id="IPR029063">
    <property type="entry name" value="SAM-dependent_MTases_sf"/>
</dbReference>
<evidence type="ECO:0000313" key="3">
    <source>
        <dbReference type="Proteomes" id="UP001417504"/>
    </source>
</evidence>
<dbReference type="Proteomes" id="UP001417504">
    <property type="component" value="Unassembled WGS sequence"/>
</dbReference>
<dbReference type="InterPro" id="IPR013216">
    <property type="entry name" value="Methyltransf_11"/>
</dbReference>
<evidence type="ECO:0000259" key="1">
    <source>
        <dbReference type="Pfam" id="PF08241"/>
    </source>
</evidence>
<proteinExistence type="predicted"/>
<dbReference type="PANTHER" id="PTHR44575">
    <property type="entry name" value="OS01G0589200 PROTEIN"/>
    <property type="match status" value="1"/>
</dbReference>
<comment type="caution">
    <text evidence="2">The sequence shown here is derived from an EMBL/GenBank/DDBJ whole genome shotgun (WGS) entry which is preliminary data.</text>
</comment>
<dbReference type="GO" id="GO:0008757">
    <property type="term" value="F:S-adenosylmethionine-dependent methyltransferase activity"/>
    <property type="evidence" value="ECO:0007669"/>
    <property type="project" value="InterPro"/>
</dbReference>
<dbReference type="PANTHER" id="PTHR44575:SF2">
    <property type="entry name" value="OS01G0589200 PROTEIN"/>
    <property type="match status" value="1"/>
</dbReference>
<dbReference type="Pfam" id="PF08241">
    <property type="entry name" value="Methyltransf_11"/>
    <property type="match status" value="1"/>
</dbReference>